<gene>
    <name evidence="2" type="ORF">ASN18_2866</name>
</gene>
<dbReference type="InterPro" id="IPR001509">
    <property type="entry name" value="Epimerase_deHydtase"/>
</dbReference>
<evidence type="ECO:0000313" key="3">
    <source>
        <dbReference type="Proteomes" id="UP000060487"/>
    </source>
</evidence>
<evidence type="ECO:0000259" key="1">
    <source>
        <dbReference type="Pfam" id="PF01370"/>
    </source>
</evidence>
<organism evidence="2 3">
    <name type="scientific">Candidatus Magnetominusculus xianensis</name>
    <dbReference type="NCBI Taxonomy" id="1748249"/>
    <lineage>
        <taxon>Bacteria</taxon>
        <taxon>Pseudomonadati</taxon>
        <taxon>Nitrospirota</taxon>
        <taxon>Nitrospiria</taxon>
        <taxon>Nitrospirales</taxon>
        <taxon>Nitrospiraceae</taxon>
        <taxon>Candidatus Magnetominusculus</taxon>
    </lineage>
</organism>
<dbReference type="NCBIfam" id="NF008872">
    <property type="entry name" value="PRK11908.1"/>
    <property type="match status" value="1"/>
</dbReference>
<evidence type="ECO:0000313" key="2">
    <source>
        <dbReference type="EMBL" id="KWT78361.1"/>
    </source>
</evidence>
<name>A0ABR5SDY3_9BACT</name>
<dbReference type="InterPro" id="IPR050177">
    <property type="entry name" value="Lipid_A_modif_metabolic_enz"/>
</dbReference>
<dbReference type="Pfam" id="PF01370">
    <property type="entry name" value="Epimerase"/>
    <property type="match status" value="1"/>
</dbReference>
<dbReference type="Gene3D" id="3.40.50.720">
    <property type="entry name" value="NAD(P)-binding Rossmann-like Domain"/>
    <property type="match status" value="1"/>
</dbReference>
<comment type="caution">
    <text evidence="2">The sequence shown here is derived from an EMBL/GenBank/DDBJ whole genome shotgun (WGS) entry which is preliminary data.</text>
</comment>
<dbReference type="EMBL" id="LNQR01000116">
    <property type="protein sequence ID" value="KWT78361.1"/>
    <property type="molecule type" value="Genomic_DNA"/>
</dbReference>
<protein>
    <submittedName>
        <fullName evidence="2">UDP-4-amino-4-deoxy-L-arabinose formyltransferase</fullName>
    </submittedName>
</protein>
<dbReference type="Proteomes" id="UP000060487">
    <property type="component" value="Unassembled WGS sequence"/>
</dbReference>
<keyword evidence="3" id="KW-1185">Reference proteome</keyword>
<dbReference type="RefSeq" id="WP_085053482.1">
    <property type="nucleotide sequence ID" value="NZ_LNQR01000116.1"/>
</dbReference>
<accession>A0ABR5SDY3</accession>
<dbReference type="InterPro" id="IPR036291">
    <property type="entry name" value="NAD(P)-bd_dom_sf"/>
</dbReference>
<feature type="domain" description="NAD-dependent epimerase/dehydratase" evidence="1">
    <location>
        <begin position="7"/>
        <end position="254"/>
    </location>
</feature>
<dbReference type="SUPFAM" id="SSF51735">
    <property type="entry name" value="NAD(P)-binding Rossmann-fold domains"/>
    <property type="match status" value="1"/>
</dbReference>
<sequence length="354" mass="40368">MNKEKTVFIIGIDGFIGSNLLQELLSRGGYIVKGLDFNDNRVCCFNGHKNFHFVKGDIYENLKLIEQMIQESDVVLPLAAIAQPKLYILDPINVFKLDFEANLEIIKMVVKHKKYLVFPSTSEVYGKVSSEYFNEDNTDLVVGPINQQRWIYSSIKQLLDRVIHAYGVKNGLRYCCFRPFNWIGPGLDCMRDAMEGNSRVVSSFFGRLLMKKPILIVGDGSQCRCFTDVKDGVDCLVSIIDNEVTCNGHIFNIGNPDNFMSIYNLAIKCIDIFKKHADIPHDLKKHAIYEFVSQMEYYGKGYEDITHRRPSIKKAETVLDWKPIVKLEDSLASTLSYLYSDYKQNGCSISTNAL</sequence>
<dbReference type="PANTHER" id="PTHR43245">
    <property type="entry name" value="BIFUNCTIONAL POLYMYXIN RESISTANCE PROTEIN ARNA"/>
    <property type="match status" value="1"/>
</dbReference>
<dbReference type="PANTHER" id="PTHR43245:SF13">
    <property type="entry name" value="UDP-D-APIOSE_UDP-D-XYLOSE SYNTHASE 2"/>
    <property type="match status" value="1"/>
</dbReference>
<reference evidence="2 3" key="1">
    <citation type="submission" date="2015-11" db="EMBL/GenBank/DDBJ databases">
        <authorList>
            <person name="Lin W."/>
        </authorList>
    </citation>
    <scope>NUCLEOTIDE SEQUENCE [LARGE SCALE GENOMIC DNA]</scope>
    <source>
        <strain evidence="2 3">HCH-1</strain>
    </source>
</reference>
<proteinExistence type="predicted"/>